<dbReference type="STRING" id="1185767.IIF7_18739"/>
<dbReference type="InterPro" id="IPR023996">
    <property type="entry name" value="TonB-dep_OMP_SusC/RagA"/>
</dbReference>
<dbReference type="Gene3D" id="2.170.130.10">
    <property type="entry name" value="TonB-dependent receptor, plug domain"/>
    <property type="match status" value="1"/>
</dbReference>
<dbReference type="SUPFAM" id="SSF56935">
    <property type="entry name" value="Porins"/>
    <property type="match status" value="1"/>
</dbReference>
<organism evidence="2 3">
    <name type="scientific">Zunongwangia atlantica 22II14-10F7</name>
    <dbReference type="NCBI Taxonomy" id="1185767"/>
    <lineage>
        <taxon>Bacteria</taxon>
        <taxon>Pseudomonadati</taxon>
        <taxon>Bacteroidota</taxon>
        <taxon>Flavobacteriia</taxon>
        <taxon>Flavobacteriales</taxon>
        <taxon>Flavobacteriaceae</taxon>
        <taxon>Zunongwangia</taxon>
    </lineage>
</organism>
<dbReference type="AlphaFoldDB" id="A0A1Y1SYP1"/>
<keyword evidence="1" id="KW-0732">Signal</keyword>
<proteinExistence type="predicted"/>
<dbReference type="SUPFAM" id="SSF49464">
    <property type="entry name" value="Carboxypeptidase regulatory domain-like"/>
    <property type="match status" value="1"/>
</dbReference>
<feature type="chain" id="PRO_5012914649" evidence="1">
    <location>
        <begin position="25"/>
        <end position="1016"/>
    </location>
</feature>
<dbReference type="OrthoDB" id="9768177at2"/>
<reference evidence="2 3" key="1">
    <citation type="submission" date="2013-04" db="EMBL/GenBank/DDBJ databases">
        <title>Zunongwangia sp. 22II14-10F7 Genome Sequencing.</title>
        <authorList>
            <person name="Lai Q."/>
            <person name="Shao Z."/>
        </authorList>
    </citation>
    <scope>NUCLEOTIDE SEQUENCE [LARGE SCALE GENOMIC DNA]</scope>
    <source>
        <strain evidence="2 3">22II14-10F7</strain>
    </source>
</reference>
<evidence type="ECO:0000256" key="1">
    <source>
        <dbReference type="SAM" id="SignalP"/>
    </source>
</evidence>
<keyword evidence="2" id="KW-0675">Receptor</keyword>
<sequence length="1016" mass="114492">MKNNTIFLLFIFSLGIVFCHNTYAQTDTEYRTVSGQIVDKDNEPVAKAKVITVLAKNVVETGENGEFTVEISGEEADFLRVVKKGYESQSMFVSADLEAPIVLQEAPYLYGTNDLKIPYLDLKSSKNVSAINTITGEELRTFPSIQFLEALEGRLPGLTMSQNDYTPGAEWVTGLVRGEAAIYYIDGIQRNPRDLTVYEIDKVEVIKDFSGRATLGTSGASPIVWITTIKGQENKNEINITAETGYSEAANLPNYLDSYNYATLYNEALANDGLDPLYSQEALDAYQTGNNTLRYPNVDYYDRYVKDFSRFTRANVDFQGGSDKVTYFSNLNYVGSGGYEEVGQETTYDRYKIRGNVDIKLTDFMRMNINLSGTYGRAEFPNQGDGAARYNMFSILSSYPSNATPIWYEDQLIVSDNYPVNLTNELVYGGYAESTELNTQNLVSLLIDLESVAKGLEFYASAALDANNVLVNNLGGTAALYRRVTGTDNELERVVEQEVQSNMYNGDDSYDRRISAMANLSYKFVKEEHDLDLDLSYYQSMQENRVVIRNYQPDRIQDLGFRANYLYDGKYALQFDASYTGNMRLPDGERFNFYPTVGASWNVSEESFLKNSNVLDYLKLYSSYGIMGVNNFNFGGTYNPYYLYETLWQNVGTWSSGIEGQRSGADNIYEVLQYGSTGFSLPERQYFNIGFKSEFFDRKIALEANYFDQKDVGILSPMSNFTPSIYGTGGFLPIQNFEESRNYGVDGMIQYNDQFGDFKVSLGVNAMYLRSKNLVVDEPAALAEYRQRAGYGNDVFFGYNALGLYQSQSEIDSRGVTQSWGTLAPGDIMYEDYNNDGVITEQDIHAIGHRPRIAYGINISLAYKGFDLFVLANGRANGEVILGNVNEDNESILDNSYFLNNSTNNNYSEAMLDRWPVSNNVPRLTTVSQNNHQVSSFWLEDGAYLNLRNVQLGYTFPNNISRKLNMQELKLFLRGRNLASFSKIHSEYGLNPESLSSGISMYPISRTLTFGLSTKF</sequence>
<evidence type="ECO:0000313" key="3">
    <source>
        <dbReference type="Proteomes" id="UP000192746"/>
    </source>
</evidence>
<dbReference type="Proteomes" id="UP000192746">
    <property type="component" value="Unassembled WGS sequence"/>
</dbReference>
<dbReference type="NCBIfam" id="TIGR04056">
    <property type="entry name" value="OMP_RagA_SusC"/>
    <property type="match status" value="1"/>
</dbReference>
<dbReference type="Gene3D" id="2.60.40.1120">
    <property type="entry name" value="Carboxypeptidase-like, regulatory domain"/>
    <property type="match status" value="1"/>
</dbReference>
<name>A0A1Y1SYP1_9FLAO</name>
<feature type="signal peptide" evidence="1">
    <location>
        <begin position="1"/>
        <end position="24"/>
    </location>
</feature>
<evidence type="ECO:0000313" key="2">
    <source>
        <dbReference type="EMBL" id="ORL43867.1"/>
    </source>
</evidence>
<protein>
    <submittedName>
        <fullName evidence="2">TonB-dependent Receptor</fullName>
    </submittedName>
</protein>
<comment type="caution">
    <text evidence="2">The sequence shown here is derived from an EMBL/GenBank/DDBJ whole genome shotgun (WGS) entry which is preliminary data.</text>
</comment>
<gene>
    <name evidence="2" type="ORF">IIF7_18739</name>
</gene>
<dbReference type="RefSeq" id="WP_084843215.1">
    <property type="nucleotide sequence ID" value="NZ_ARYN01000023.1"/>
</dbReference>
<dbReference type="InterPro" id="IPR008969">
    <property type="entry name" value="CarboxyPept-like_regulatory"/>
</dbReference>
<dbReference type="EMBL" id="ARYN01000023">
    <property type="protein sequence ID" value="ORL43867.1"/>
    <property type="molecule type" value="Genomic_DNA"/>
</dbReference>
<keyword evidence="3" id="KW-1185">Reference proteome</keyword>
<dbReference type="InterPro" id="IPR037066">
    <property type="entry name" value="Plug_dom_sf"/>
</dbReference>
<accession>A0A1Y1SYP1</accession>